<gene>
    <name evidence="10 14" type="primary">miaA</name>
    <name evidence="14" type="ORF">MUB46_12410</name>
</gene>
<dbReference type="NCBIfam" id="TIGR00174">
    <property type="entry name" value="miaA"/>
    <property type="match status" value="1"/>
</dbReference>
<dbReference type="InterPro" id="IPR027417">
    <property type="entry name" value="P-loop_NTPase"/>
</dbReference>
<evidence type="ECO:0000256" key="1">
    <source>
        <dbReference type="ARBA" id="ARBA00001946"/>
    </source>
</evidence>
<comment type="caution">
    <text evidence="10">Lacks conserved residue(s) required for the propagation of feature annotation.</text>
</comment>
<proteinExistence type="inferred from homology"/>
<evidence type="ECO:0000256" key="3">
    <source>
        <dbReference type="ARBA" id="ARBA00005842"/>
    </source>
</evidence>
<dbReference type="FunFam" id="1.10.20.140:FF:000001">
    <property type="entry name" value="tRNA dimethylallyltransferase"/>
    <property type="match status" value="1"/>
</dbReference>
<feature type="site" description="Interaction with substrate tRNA" evidence="10">
    <location>
        <position position="115"/>
    </location>
</feature>
<evidence type="ECO:0000256" key="8">
    <source>
        <dbReference type="ARBA" id="ARBA00022842"/>
    </source>
</evidence>
<dbReference type="Proteomes" id="UP001320898">
    <property type="component" value="Unassembled WGS sequence"/>
</dbReference>
<dbReference type="PANTHER" id="PTHR11088">
    <property type="entry name" value="TRNA DIMETHYLALLYLTRANSFERASE"/>
    <property type="match status" value="1"/>
</dbReference>
<keyword evidence="4 10" id="KW-0808">Transferase</keyword>
<keyword evidence="6 10" id="KW-0547">Nucleotide-binding</keyword>
<dbReference type="GO" id="GO:0005524">
    <property type="term" value="F:ATP binding"/>
    <property type="evidence" value="ECO:0007669"/>
    <property type="project" value="UniProtKB-UniRule"/>
</dbReference>
<evidence type="ECO:0000256" key="13">
    <source>
        <dbReference type="RuleBase" id="RU003785"/>
    </source>
</evidence>
<dbReference type="InterPro" id="IPR039657">
    <property type="entry name" value="Dimethylallyltransferase"/>
</dbReference>
<keyword evidence="8 10" id="KW-0460">Magnesium</keyword>
<evidence type="ECO:0000256" key="4">
    <source>
        <dbReference type="ARBA" id="ARBA00022679"/>
    </source>
</evidence>
<evidence type="ECO:0000256" key="12">
    <source>
        <dbReference type="RuleBase" id="RU003784"/>
    </source>
</evidence>
<evidence type="ECO:0000313" key="15">
    <source>
        <dbReference type="Proteomes" id="UP001320898"/>
    </source>
</evidence>
<dbReference type="Pfam" id="PF01715">
    <property type="entry name" value="IPPT"/>
    <property type="match status" value="1"/>
</dbReference>
<dbReference type="RefSeq" id="WP_261616237.1">
    <property type="nucleotide sequence ID" value="NZ_JALIDZ010000005.1"/>
</dbReference>
<feature type="binding site" evidence="10">
    <location>
        <begin position="20"/>
        <end position="27"/>
    </location>
    <ligand>
        <name>ATP</name>
        <dbReference type="ChEBI" id="CHEBI:30616"/>
    </ligand>
</feature>
<accession>A0AAW5QXH0</accession>
<dbReference type="PANTHER" id="PTHR11088:SF60">
    <property type="entry name" value="TRNA DIMETHYLALLYLTRANSFERASE"/>
    <property type="match status" value="1"/>
</dbReference>
<name>A0AAW5QXH0_9HYPH</name>
<protein>
    <recommendedName>
        <fullName evidence="10">tRNA dimethylallyltransferase</fullName>
        <ecNumber evidence="10">2.5.1.75</ecNumber>
    </recommendedName>
    <alternativeName>
        <fullName evidence="10">Dimethylallyl diphosphate:tRNA dimethylallyltransferase</fullName>
        <shortName evidence="10">DMAPP:tRNA dimethylallyltransferase</shortName>
        <shortName evidence="10">DMATase</shortName>
    </alternativeName>
    <alternativeName>
        <fullName evidence="10">Isopentenyl-diphosphate:tRNA isopentenyltransferase</fullName>
        <shortName evidence="10">IPP transferase</shortName>
        <shortName evidence="10">IPPT</shortName>
        <shortName evidence="10">IPTase</shortName>
    </alternativeName>
</protein>
<feature type="site" description="Interaction with substrate tRNA" evidence="10">
    <location>
        <position position="141"/>
    </location>
</feature>
<evidence type="ECO:0000256" key="5">
    <source>
        <dbReference type="ARBA" id="ARBA00022694"/>
    </source>
</evidence>
<dbReference type="SUPFAM" id="SSF52540">
    <property type="entry name" value="P-loop containing nucleoside triphosphate hydrolases"/>
    <property type="match status" value="2"/>
</dbReference>
<keyword evidence="15" id="KW-1185">Reference proteome</keyword>
<evidence type="ECO:0000256" key="7">
    <source>
        <dbReference type="ARBA" id="ARBA00022840"/>
    </source>
</evidence>
<dbReference type="HAMAP" id="MF_00185">
    <property type="entry name" value="IPP_trans"/>
    <property type="match status" value="1"/>
</dbReference>
<evidence type="ECO:0000256" key="2">
    <source>
        <dbReference type="ARBA" id="ARBA00003213"/>
    </source>
</evidence>
<evidence type="ECO:0000256" key="10">
    <source>
        <dbReference type="HAMAP-Rule" id="MF_00185"/>
    </source>
</evidence>
<comment type="caution">
    <text evidence="14">The sequence shown here is derived from an EMBL/GenBank/DDBJ whole genome shotgun (WGS) entry which is preliminary data.</text>
</comment>
<comment type="subunit">
    <text evidence="10">Monomer.</text>
</comment>
<comment type="cofactor">
    <cofactor evidence="1 10">
        <name>Mg(2+)</name>
        <dbReference type="ChEBI" id="CHEBI:18420"/>
    </cofactor>
</comment>
<comment type="catalytic activity">
    <reaction evidence="9 10 11">
        <text>adenosine(37) in tRNA + dimethylallyl diphosphate = N(6)-dimethylallyladenosine(37) in tRNA + diphosphate</text>
        <dbReference type="Rhea" id="RHEA:26482"/>
        <dbReference type="Rhea" id="RHEA-COMP:10162"/>
        <dbReference type="Rhea" id="RHEA-COMP:10375"/>
        <dbReference type="ChEBI" id="CHEBI:33019"/>
        <dbReference type="ChEBI" id="CHEBI:57623"/>
        <dbReference type="ChEBI" id="CHEBI:74411"/>
        <dbReference type="ChEBI" id="CHEBI:74415"/>
        <dbReference type="EC" id="2.5.1.75"/>
    </reaction>
</comment>
<dbReference type="AlphaFoldDB" id="A0AAW5QXH0"/>
<organism evidence="14 15">
    <name type="scientific">Microbaculum marinisediminis</name>
    <dbReference type="NCBI Taxonomy" id="2931392"/>
    <lineage>
        <taxon>Bacteria</taxon>
        <taxon>Pseudomonadati</taxon>
        <taxon>Pseudomonadota</taxon>
        <taxon>Alphaproteobacteria</taxon>
        <taxon>Hyphomicrobiales</taxon>
        <taxon>Tepidamorphaceae</taxon>
        <taxon>Microbaculum</taxon>
    </lineage>
</organism>
<dbReference type="Gene3D" id="3.40.50.300">
    <property type="entry name" value="P-loop containing nucleotide triphosphate hydrolases"/>
    <property type="match status" value="1"/>
</dbReference>
<dbReference type="EMBL" id="JALIDZ010000005">
    <property type="protein sequence ID" value="MCT8972660.1"/>
    <property type="molecule type" value="Genomic_DNA"/>
</dbReference>
<dbReference type="GO" id="GO:0006400">
    <property type="term" value="P:tRNA modification"/>
    <property type="evidence" value="ECO:0007669"/>
    <property type="project" value="TreeGrafter"/>
</dbReference>
<evidence type="ECO:0000256" key="11">
    <source>
        <dbReference type="RuleBase" id="RU003783"/>
    </source>
</evidence>
<dbReference type="EC" id="2.5.1.75" evidence="10"/>
<evidence type="ECO:0000313" key="14">
    <source>
        <dbReference type="EMBL" id="MCT8972660.1"/>
    </source>
</evidence>
<comment type="function">
    <text evidence="2 10 12">Catalyzes the transfer of a dimethylallyl group onto the adenine at position 37 in tRNAs that read codons beginning with uridine, leading to the formation of N6-(dimethylallyl)adenosine (i(6)A).</text>
</comment>
<comment type="similarity">
    <text evidence="3 10 13">Belongs to the IPP transferase family.</text>
</comment>
<dbReference type="Gene3D" id="1.10.20.140">
    <property type="match status" value="1"/>
</dbReference>
<reference evidence="14 15" key="1">
    <citation type="submission" date="2022-04" db="EMBL/GenBank/DDBJ databases">
        <authorList>
            <person name="Ye Y.-Q."/>
            <person name="Du Z.-J."/>
        </authorList>
    </citation>
    <scope>NUCLEOTIDE SEQUENCE [LARGE SCALE GENOMIC DNA]</scope>
    <source>
        <strain evidence="14 15">A6E488</strain>
    </source>
</reference>
<dbReference type="GO" id="GO:0052381">
    <property type="term" value="F:tRNA dimethylallyltransferase activity"/>
    <property type="evidence" value="ECO:0007669"/>
    <property type="project" value="UniProtKB-UniRule"/>
</dbReference>
<dbReference type="InterPro" id="IPR018022">
    <property type="entry name" value="IPT"/>
</dbReference>
<keyword evidence="7 10" id="KW-0067">ATP-binding</keyword>
<keyword evidence="5 10" id="KW-0819">tRNA processing</keyword>
<sequence length="317" mass="34709">MNGREIPVVERETGAVLIAGPTASGKSALALEIAERLAGHRAATVINADSMQVYGELRILTARPSPEEEGRVPHRLYGHVPIRTPYSVGRWLQDVAAALRETWAGGGIPIVVGGTGLYFKALTEGLSPVPDIPDAVRASVRGRLDAEGAEALHAELAARDPASAGRISPRDPHRIVRALEVLEATGRPLSDWQKEPAGSPLLDPRSARRLVLWPDRDWLRARIDARFGAMLEAGVLDEVRAVMDMDLEPDLPGYRAHGLRPLIAHLRGEITLEEAAERTRAETRQYAKRQFTWFRHQMADWERLAPGEGLADVLVAS</sequence>
<evidence type="ECO:0000256" key="6">
    <source>
        <dbReference type="ARBA" id="ARBA00022741"/>
    </source>
</evidence>
<feature type="region of interest" description="Interaction with substrate tRNA" evidence="10">
    <location>
        <begin position="49"/>
        <end position="52"/>
    </location>
</feature>
<evidence type="ECO:0000256" key="9">
    <source>
        <dbReference type="ARBA" id="ARBA00049563"/>
    </source>
</evidence>
<feature type="binding site" evidence="10">
    <location>
        <begin position="22"/>
        <end position="27"/>
    </location>
    <ligand>
        <name>substrate</name>
    </ligand>
</feature>
<dbReference type="CDD" id="cd02019">
    <property type="entry name" value="NK"/>
    <property type="match status" value="1"/>
</dbReference>